<keyword evidence="4" id="KW-1185">Reference proteome</keyword>
<evidence type="ECO:0000259" key="2">
    <source>
        <dbReference type="PROSITE" id="PS51724"/>
    </source>
</evidence>
<feature type="transmembrane region" description="Helical" evidence="1">
    <location>
        <begin position="6"/>
        <end position="28"/>
    </location>
</feature>
<dbReference type="EMBL" id="JAPUBN010000006">
    <property type="protein sequence ID" value="MCZ2720363.1"/>
    <property type="molecule type" value="Genomic_DNA"/>
</dbReference>
<keyword evidence="1" id="KW-0472">Membrane</keyword>
<dbReference type="InterPro" id="IPR036680">
    <property type="entry name" value="SPOR-like_sf"/>
</dbReference>
<evidence type="ECO:0000313" key="3">
    <source>
        <dbReference type="EMBL" id="MCZ2720363.1"/>
    </source>
</evidence>
<dbReference type="Gene3D" id="3.30.70.1070">
    <property type="entry name" value="Sporulation related repeat"/>
    <property type="match status" value="1"/>
</dbReference>
<protein>
    <submittedName>
        <fullName evidence="3">SPOR domain-containing protein</fullName>
    </submittedName>
</protein>
<organism evidence="3 4">
    <name type="scientific">Marinomonas phaeophyticola</name>
    <dbReference type="NCBI Taxonomy" id="3004091"/>
    <lineage>
        <taxon>Bacteria</taxon>
        <taxon>Pseudomonadati</taxon>
        <taxon>Pseudomonadota</taxon>
        <taxon>Gammaproteobacteria</taxon>
        <taxon>Oceanospirillales</taxon>
        <taxon>Oceanospirillaceae</taxon>
        <taxon>Marinomonas</taxon>
    </lineage>
</organism>
<proteinExistence type="predicted"/>
<dbReference type="Pfam" id="PF05036">
    <property type="entry name" value="SPOR"/>
    <property type="match status" value="1"/>
</dbReference>
<evidence type="ECO:0000313" key="4">
    <source>
        <dbReference type="Proteomes" id="UP001149719"/>
    </source>
</evidence>
<keyword evidence="1" id="KW-1133">Transmembrane helix</keyword>
<dbReference type="RefSeq" id="WP_269122192.1">
    <property type="nucleotide sequence ID" value="NZ_JAPUBN010000006.1"/>
</dbReference>
<feature type="domain" description="SPOR" evidence="2">
    <location>
        <begin position="120"/>
        <end position="195"/>
    </location>
</feature>
<sequence length="198" mass="21935">MLDKTIRFRLIGVVILVVISAAVLPIILDGERPPELDVNIQIEPAPTIANVKISPLQPITSLGANGDLDSQPEIKVESIKKDADQDRVSKHMTVEKVDVVKAPVTISPAKSIASVAKPALQKESRWSVQIATFKSKTNADNLVKKLIKANYSAYSITTNSLYKVYVGPEIKREKAELFRDQIKKEFRLNGLIVKYSEN</sequence>
<dbReference type="PANTHER" id="PTHR38687">
    <property type="entry name" value="CELL DIVISION PROTEIN DEDD-RELATED"/>
    <property type="match status" value="1"/>
</dbReference>
<comment type="caution">
    <text evidence="3">The sequence shown here is derived from an EMBL/GenBank/DDBJ whole genome shotgun (WGS) entry which is preliminary data.</text>
</comment>
<accession>A0ABT4JRB5</accession>
<dbReference type="InterPro" id="IPR007730">
    <property type="entry name" value="SPOR-like_dom"/>
</dbReference>
<gene>
    <name evidence="3" type="ORF">O1D97_01565</name>
</gene>
<keyword evidence="1" id="KW-0812">Transmembrane</keyword>
<dbReference type="SUPFAM" id="SSF110997">
    <property type="entry name" value="Sporulation related repeat"/>
    <property type="match status" value="1"/>
</dbReference>
<dbReference type="Proteomes" id="UP001149719">
    <property type="component" value="Unassembled WGS sequence"/>
</dbReference>
<dbReference type="InterPro" id="IPR052521">
    <property type="entry name" value="Cell_div_SPOR-domain"/>
</dbReference>
<dbReference type="PROSITE" id="PS51724">
    <property type="entry name" value="SPOR"/>
    <property type="match status" value="1"/>
</dbReference>
<reference evidence="3" key="1">
    <citation type="submission" date="2022-12" db="EMBL/GenBank/DDBJ databases">
        <title>Marinomonas 15G1-11 sp. nov, isolated from marine algae.</title>
        <authorList>
            <person name="Butt M."/>
            <person name="Choi D.G."/>
            <person name="Kim J.M."/>
            <person name="Lee J.K."/>
            <person name="Baek J.H."/>
            <person name="Jeon C.O."/>
        </authorList>
    </citation>
    <scope>NUCLEOTIDE SEQUENCE</scope>
    <source>
        <strain evidence="3">15G1-11</strain>
    </source>
</reference>
<name>A0ABT4JRB5_9GAMM</name>
<evidence type="ECO:0000256" key="1">
    <source>
        <dbReference type="SAM" id="Phobius"/>
    </source>
</evidence>
<dbReference type="PANTHER" id="PTHR38687:SF1">
    <property type="entry name" value="CELL DIVISION PROTEIN DEDD"/>
    <property type="match status" value="1"/>
</dbReference>